<reference evidence="1 2" key="1">
    <citation type="submission" date="2023-07" db="EMBL/GenBank/DDBJ databases">
        <title>Genomic Encyclopedia of Type Strains, Phase IV (KMG-IV): sequencing the most valuable type-strain genomes for metagenomic binning, comparative biology and taxonomic classification.</title>
        <authorList>
            <person name="Goeker M."/>
        </authorList>
    </citation>
    <scope>NUCLEOTIDE SEQUENCE [LARGE SCALE GENOMIC DNA]</scope>
    <source>
        <strain evidence="1 2">DSM 15049</strain>
    </source>
</reference>
<sequence>MACKIKVIKKQGQKVNKWSGGITNQLYIYPENSSYKERDFKWRISSAIVETEESTFTKLPNIQRKIMIIDGELLLKHENHHEKKLNKFEVDTFSGNWNTRSYGKATDFNLMTNKECTGDLECINVKSEAHIKPTIKLNNGNYRYEFNCFYSLNGNFKIKLENGNILEVEQGDLAIVKFKEDFKGSLALINNQEEEELKIIKSIIYY</sequence>
<organism evidence="1 2">
    <name type="scientific">Paraclostridium ghonii</name>
    <dbReference type="NCBI Taxonomy" id="29358"/>
    <lineage>
        <taxon>Bacteria</taxon>
        <taxon>Bacillati</taxon>
        <taxon>Bacillota</taxon>
        <taxon>Clostridia</taxon>
        <taxon>Peptostreptococcales</taxon>
        <taxon>Peptostreptococcaceae</taxon>
        <taxon>Paraclostridium</taxon>
    </lineage>
</organism>
<dbReference type="InterPro" id="IPR014710">
    <property type="entry name" value="RmlC-like_jellyroll"/>
</dbReference>
<dbReference type="RefSeq" id="WP_307507330.1">
    <property type="nucleotide sequence ID" value="NZ_BAAACE010000019.1"/>
</dbReference>
<dbReference type="InterPro" id="IPR011051">
    <property type="entry name" value="RmlC_Cupin_sf"/>
</dbReference>
<dbReference type="InterPro" id="IPR010282">
    <property type="entry name" value="Uncharacterised_HutD/Ves"/>
</dbReference>
<dbReference type="PANTHER" id="PTHR37943:SF1">
    <property type="entry name" value="PROTEIN VES"/>
    <property type="match status" value="1"/>
</dbReference>
<keyword evidence="2" id="KW-1185">Reference proteome</keyword>
<dbReference type="Gene3D" id="2.60.120.10">
    <property type="entry name" value="Jelly Rolls"/>
    <property type="match status" value="1"/>
</dbReference>
<evidence type="ECO:0000313" key="1">
    <source>
        <dbReference type="EMBL" id="MDQ0556958.1"/>
    </source>
</evidence>
<dbReference type="Pfam" id="PF05962">
    <property type="entry name" value="HutD"/>
    <property type="match status" value="1"/>
</dbReference>
<evidence type="ECO:0000313" key="2">
    <source>
        <dbReference type="Proteomes" id="UP001232584"/>
    </source>
</evidence>
<name>A0ABU0N281_9FIRM</name>
<protein>
    <submittedName>
        <fullName evidence="1">Environmental stress-induced protein Ves</fullName>
    </submittedName>
</protein>
<proteinExistence type="predicted"/>
<dbReference type="Proteomes" id="UP001232584">
    <property type="component" value="Unassembled WGS sequence"/>
</dbReference>
<gene>
    <name evidence="1" type="ORF">QOZ92_002076</name>
</gene>
<comment type="caution">
    <text evidence="1">The sequence shown here is derived from an EMBL/GenBank/DDBJ whole genome shotgun (WGS) entry which is preliminary data.</text>
</comment>
<dbReference type="EMBL" id="JAUSWG010000008">
    <property type="protein sequence ID" value="MDQ0556958.1"/>
    <property type="molecule type" value="Genomic_DNA"/>
</dbReference>
<dbReference type="SUPFAM" id="SSF51182">
    <property type="entry name" value="RmlC-like cupins"/>
    <property type="match status" value="1"/>
</dbReference>
<accession>A0ABU0N281</accession>
<dbReference type="PANTHER" id="PTHR37943">
    <property type="entry name" value="PROTEIN VES"/>
    <property type="match status" value="1"/>
</dbReference>